<reference evidence="2 3" key="1">
    <citation type="submission" date="2020-05" db="EMBL/GenBank/DDBJ databases">
        <title>Erythrobacter mangrovi sp. nov., isolated from rhizosphere soil of mangrove plant (Kandelia candel).</title>
        <authorList>
            <person name="Ye Y.H."/>
        </authorList>
    </citation>
    <scope>NUCLEOTIDE SEQUENCE [LARGE SCALE GENOMIC DNA]</scope>
    <source>
        <strain evidence="2 3">EB310</strain>
    </source>
</reference>
<organism evidence="2 3">
    <name type="scientific">Erythrobacter mangrovi</name>
    <dbReference type="NCBI Taxonomy" id="2739433"/>
    <lineage>
        <taxon>Bacteria</taxon>
        <taxon>Pseudomonadati</taxon>
        <taxon>Pseudomonadota</taxon>
        <taxon>Alphaproteobacteria</taxon>
        <taxon>Sphingomonadales</taxon>
        <taxon>Erythrobacteraceae</taxon>
        <taxon>Erythrobacter/Porphyrobacter group</taxon>
        <taxon>Erythrobacter</taxon>
    </lineage>
</organism>
<proteinExistence type="predicted"/>
<evidence type="ECO:0000256" key="1">
    <source>
        <dbReference type="SAM" id="MobiDB-lite"/>
    </source>
</evidence>
<evidence type="ECO:0000313" key="2">
    <source>
        <dbReference type="EMBL" id="QKG71069.1"/>
    </source>
</evidence>
<accession>A0A7D4CCT7</accession>
<feature type="compositionally biased region" description="Gly residues" evidence="1">
    <location>
        <begin position="749"/>
        <end position="760"/>
    </location>
</feature>
<dbReference type="Proteomes" id="UP000504693">
    <property type="component" value="Chromosome"/>
</dbReference>
<dbReference type="InterPro" id="IPR049511">
    <property type="entry name" value="PGH-like_rpt"/>
</dbReference>
<dbReference type="Pfam" id="PF17660">
    <property type="entry name" value="BTRD1"/>
    <property type="match status" value="4"/>
</dbReference>
<dbReference type="KEGG" id="emv:HQR01_06600"/>
<dbReference type="SUPFAM" id="SSF55486">
    <property type="entry name" value="Metalloproteases ('zincins'), catalytic domain"/>
    <property type="match status" value="1"/>
</dbReference>
<evidence type="ECO:0000313" key="3">
    <source>
        <dbReference type="Proteomes" id="UP000504693"/>
    </source>
</evidence>
<dbReference type="RefSeq" id="WP_173213680.1">
    <property type="nucleotide sequence ID" value="NZ_CP053921.1"/>
</dbReference>
<feature type="region of interest" description="Disordered" evidence="1">
    <location>
        <begin position="715"/>
        <end position="773"/>
    </location>
</feature>
<sequence length="773" mass="82252">MAGDLGVRERLIIAPAGGAARAPEAALKAAGGRIMHQYGERVAIAEMPPGAEQPLSLTLGRAQIVEDATAAEKAMMDSLSEEEALGVEAFALRQSAKFNKAKAERPRAGESWDSAEGGEPLMCAQVAAEQAGMEAHGLDAQAGAPTSARLTGRVAVGIVIVEGPTNALKFTAAERLKVIAEVQNGLGWLGAQNPAGAVQFVYEIRNPKLTTTPLTGNPTFAQKEERWRDPAMAALGYGAGLGNVGKYANDLRSKFNTNWAYVAFFTKYPLGHFAYASIGGPRLVMDYANDGWGPDNIDRVFAHETGHVFNAPDEYAASGCNVGGSWGYYGKPNSNCANGAPGGGVPCIMKSNSWEMCNVTPYHLGFPLADQRYSGVFVAGSGKYGLWVNASYNSFVNKWQAWSKQGLRLHDIEIVQAGGERRYNGVWRAGTGKHGLWVNASWASFTAKWQEWSRQGLRLVDVDVVRTGGQNRYTGVFLAGGGAYGLWANVTYASFIAKWQEWSAKGLRLVDLKITNFNGQRRYTGVFRAGNGAYGLWVNATWKSFLAKWKEWSGKGMRLVDIEVTNFGGQKRYSGVFASGVGGYGLWVGADWPNFKAKWEEWSKNGLRLIDIEITDPKATVQALELSSALGEVSALDDGPIEGQGEALFGEATAVSGEDVDTGEFVLISEEEQAASAEDEVGSFGGMFAGDAPESAPDHTDASEHAVQFADDLAHTDHGHNGFGGLGGVDADHGAPPEASPEDENAQDGFGGIGGDGSEGGDLDTGVLVGEFG</sequence>
<dbReference type="AlphaFoldDB" id="A0A7D4CCT7"/>
<name>A0A7D4CCT7_9SPHN</name>
<keyword evidence="3" id="KW-1185">Reference proteome</keyword>
<protein>
    <submittedName>
        <fullName evidence="2">Uncharacterized protein</fullName>
    </submittedName>
</protein>
<dbReference type="EMBL" id="CP053921">
    <property type="protein sequence ID" value="QKG71069.1"/>
    <property type="molecule type" value="Genomic_DNA"/>
</dbReference>
<gene>
    <name evidence="2" type="ORF">HQR01_06600</name>
</gene>